<dbReference type="InterPro" id="IPR000326">
    <property type="entry name" value="PAP2/HPO"/>
</dbReference>
<feature type="domain" description="Phosphatidic acid phosphatase type 2/haloperoxidase" evidence="2">
    <location>
        <begin position="112"/>
        <end position="212"/>
    </location>
</feature>
<dbReference type="OrthoDB" id="9773582at2"/>
<dbReference type="PANTHER" id="PTHR14969:SF13">
    <property type="entry name" value="AT30094P"/>
    <property type="match status" value="1"/>
</dbReference>
<gene>
    <name evidence="3" type="ORF">ATK78_0048</name>
</gene>
<evidence type="ECO:0000313" key="3">
    <source>
        <dbReference type="EMBL" id="TDQ10938.1"/>
    </source>
</evidence>
<accession>A0A4R6T055</accession>
<protein>
    <submittedName>
        <fullName evidence="3">PAP2 superfamily protein</fullName>
    </submittedName>
</protein>
<evidence type="ECO:0000313" key="4">
    <source>
        <dbReference type="Proteomes" id="UP000295620"/>
    </source>
</evidence>
<dbReference type="InterPro" id="IPR036938">
    <property type="entry name" value="PAP2/HPO_sf"/>
</dbReference>
<sequence>MFKQLLTALIFLSTPLFSLGQDQDSIPAPAKTKIKGSSFIIPSVFIGYGLISLMGDNPIRTLDLTTNAELQEDHPSFALKADNYLRYAPAVAVYGLDLIGVKAKNTVVDRSIMLITSYAIVSVGVGAIKLTANRLRPNGANRHSFPSGHTSLAFMTAEFLHQEYKDQSIWYSVGGYALATGTGILRLYNNAHWVSDVVAGAGFGILSTKVTYLIYPYIKRKLFHGKSPDMAFSPGYQNGMMSFTLTKRL</sequence>
<name>A0A4R6T055_9SPHI</name>
<evidence type="ECO:0000256" key="1">
    <source>
        <dbReference type="SAM" id="Phobius"/>
    </source>
</evidence>
<feature type="transmembrane region" description="Helical" evidence="1">
    <location>
        <begin position="112"/>
        <end position="132"/>
    </location>
</feature>
<keyword evidence="4" id="KW-1185">Reference proteome</keyword>
<keyword evidence="1" id="KW-0472">Membrane</keyword>
<dbReference type="RefSeq" id="WP_133574058.1">
    <property type="nucleotide sequence ID" value="NZ_SNYC01000003.1"/>
</dbReference>
<feature type="transmembrane region" description="Helical" evidence="1">
    <location>
        <begin position="197"/>
        <end position="218"/>
    </location>
</feature>
<keyword evidence="1" id="KW-1133">Transmembrane helix</keyword>
<dbReference type="Gene3D" id="1.20.144.10">
    <property type="entry name" value="Phosphatidic acid phosphatase type 2/haloperoxidase"/>
    <property type="match status" value="1"/>
</dbReference>
<proteinExistence type="predicted"/>
<dbReference type="AlphaFoldDB" id="A0A4R6T055"/>
<comment type="caution">
    <text evidence="3">The sequence shown here is derived from an EMBL/GenBank/DDBJ whole genome shotgun (WGS) entry which is preliminary data.</text>
</comment>
<dbReference type="EMBL" id="SNYC01000003">
    <property type="protein sequence ID" value="TDQ10938.1"/>
    <property type="molecule type" value="Genomic_DNA"/>
</dbReference>
<dbReference type="CDD" id="cd03394">
    <property type="entry name" value="PAP2_like_5"/>
    <property type="match status" value="1"/>
</dbReference>
<dbReference type="SMART" id="SM00014">
    <property type="entry name" value="acidPPc"/>
    <property type="match status" value="1"/>
</dbReference>
<evidence type="ECO:0000259" key="2">
    <source>
        <dbReference type="SMART" id="SM00014"/>
    </source>
</evidence>
<organism evidence="3 4">
    <name type="scientific">Pedobacter metabolipauper</name>
    <dbReference type="NCBI Taxonomy" id="425513"/>
    <lineage>
        <taxon>Bacteria</taxon>
        <taxon>Pseudomonadati</taxon>
        <taxon>Bacteroidota</taxon>
        <taxon>Sphingobacteriia</taxon>
        <taxon>Sphingobacteriales</taxon>
        <taxon>Sphingobacteriaceae</taxon>
        <taxon>Pedobacter</taxon>
    </lineage>
</organism>
<reference evidence="3 4" key="1">
    <citation type="submission" date="2019-03" db="EMBL/GenBank/DDBJ databases">
        <title>Genomic Encyclopedia of Archaeal and Bacterial Type Strains, Phase II (KMG-II): from individual species to whole genera.</title>
        <authorList>
            <person name="Goeker M."/>
        </authorList>
    </citation>
    <scope>NUCLEOTIDE SEQUENCE [LARGE SCALE GENOMIC DNA]</scope>
    <source>
        <strain evidence="3 4">DSM 19035</strain>
    </source>
</reference>
<feature type="transmembrane region" description="Helical" evidence="1">
    <location>
        <begin position="36"/>
        <end position="55"/>
    </location>
</feature>
<dbReference type="Pfam" id="PF01569">
    <property type="entry name" value="PAP2"/>
    <property type="match status" value="1"/>
</dbReference>
<dbReference type="Proteomes" id="UP000295620">
    <property type="component" value="Unassembled WGS sequence"/>
</dbReference>
<dbReference type="PANTHER" id="PTHR14969">
    <property type="entry name" value="SPHINGOSINE-1-PHOSPHATE PHOSPHOHYDROLASE"/>
    <property type="match status" value="1"/>
</dbReference>
<dbReference type="SUPFAM" id="SSF48317">
    <property type="entry name" value="Acid phosphatase/Vanadium-dependent haloperoxidase"/>
    <property type="match status" value="1"/>
</dbReference>
<keyword evidence="1" id="KW-0812">Transmembrane</keyword>